<gene>
    <name evidence="3" type="primary">hcrB</name>
    <name evidence="3" type="ORF">C0630_12250</name>
</gene>
<dbReference type="InterPro" id="IPR017608">
    <property type="entry name" value="4hydrxbenzoyl-CoA_Rdtase_bsu"/>
</dbReference>
<dbReference type="InterPro" id="IPR016169">
    <property type="entry name" value="FAD-bd_PCMH_sub2"/>
</dbReference>
<keyword evidence="1" id="KW-0285">Flavoprotein</keyword>
<dbReference type="Gene3D" id="3.30.390.50">
    <property type="entry name" value="CO dehydrogenase flavoprotein, C-terminal domain"/>
    <property type="match status" value="1"/>
</dbReference>
<dbReference type="Pfam" id="PF03450">
    <property type="entry name" value="CO_deh_flav_C"/>
    <property type="match status" value="1"/>
</dbReference>
<evidence type="ECO:0000313" key="3">
    <source>
        <dbReference type="EMBL" id="PLX61162.1"/>
    </source>
</evidence>
<organism evidence="3 4">
    <name type="scientific">Sedimenticola selenatireducens</name>
    <dbReference type="NCBI Taxonomy" id="191960"/>
    <lineage>
        <taxon>Bacteria</taxon>
        <taxon>Pseudomonadati</taxon>
        <taxon>Pseudomonadota</taxon>
        <taxon>Gammaproteobacteria</taxon>
        <taxon>Chromatiales</taxon>
        <taxon>Sedimenticolaceae</taxon>
        <taxon>Sedimenticola</taxon>
    </lineage>
</organism>
<dbReference type="InterPro" id="IPR016167">
    <property type="entry name" value="FAD-bd_PCMH_sub1"/>
</dbReference>
<dbReference type="Gene3D" id="3.30.465.10">
    <property type="match status" value="2"/>
</dbReference>
<dbReference type="PROSITE" id="PS51387">
    <property type="entry name" value="FAD_PCMH"/>
    <property type="match status" value="1"/>
</dbReference>
<proteinExistence type="predicted"/>
<dbReference type="NCBIfam" id="TIGR03195">
    <property type="entry name" value="4hydrxCoA_B"/>
    <property type="match status" value="1"/>
</dbReference>
<dbReference type="InterPro" id="IPR036683">
    <property type="entry name" value="CO_DH_flav_C_dom_sf"/>
</dbReference>
<dbReference type="SUPFAM" id="SSF56176">
    <property type="entry name" value="FAD-binding/transporter-associated domain-like"/>
    <property type="match status" value="1"/>
</dbReference>
<dbReference type="InterPro" id="IPR002346">
    <property type="entry name" value="Mopterin_DH_FAD-bd"/>
</dbReference>
<protein>
    <submittedName>
        <fullName evidence="3">4-hydroxybenzoyl-CoA reductase subunit beta</fullName>
    </submittedName>
</protein>
<dbReference type="InterPro" id="IPR036318">
    <property type="entry name" value="FAD-bd_PCMH-like_sf"/>
</dbReference>
<dbReference type="InterPro" id="IPR051312">
    <property type="entry name" value="Diverse_Substr_Oxidored"/>
</dbReference>
<evidence type="ECO:0000256" key="1">
    <source>
        <dbReference type="ARBA" id="ARBA00022827"/>
    </source>
</evidence>
<reference evidence="3 4" key="1">
    <citation type="submission" date="2017-11" db="EMBL/GenBank/DDBJ databases">
        <title>Genome-resolved metagenomics identifies genetic mobility, metabolic interactions, and unexpected diversity in perchlorate-reducing communities.</title>
        <authorList>
            <person name="Barnum T.P."/>
            <person name="Figueroa I.A."/>
            <person name="Carlstrom C.I."/>
            <person name="Lucas L.N."/>
            <person name="Engelbrektson A.L."/>
            <person name="Coates J.D."/>
        </authorList>
    </citation>
    <scope>NUCLEOTIDE SEQUENCE [LARGE SCALE GENOMIC DNA]</scope>
    <source>
        <strain evidence="3">BM301</strain>
    </source>
</reference>
<dbReference type="PANTHER" id="PTHR42659">
    <property type="entry name" value="XANTHINE DEHYDROGENASE SUBUNIT C-RELATED"/>
    <property type="match status" value="1"/>
</dbReference>
<comment type="caution">
    <text evidence="3">The sequence shown here is derived from an EMBL/GenBank/DDBJ whole genome shotgun (WGS) entry which is preliminary data.</text>
</comment>
<dbReference type="Proteomes" id="UP000235015">
    <property type="component" value="Unassembled WGS sequence"/>
</dbReference>
<keyword evidence="1" id="KW-0274">FAD</keyword>
<dbReference type="GO" id="GO:0016491">
    <property type="term" value="F:oxidoreductase activity"/>
    <property type="evidence" value="ECO:0007669"/>
    <property type="project" value="InterPro"/>
</dbReference>
<dbReference type="STRING" id="1111735.GCA_000428045_00746"/>
<dbReference type="Pfam" id="PF00941">
    <property type="entry name" value="FAD_binding_5"/>
    <property type="match status" value="1"/>
</dbReference>
<feature type="domain" description="FAD-binding PCMH-type" evidence="2">
    <location>
        <begin position="2"/>
        <end position="217"/>
    </location>
</feature>
<evidence type="ECO:0000313" key="4">
    <source>
        <dbReference type="Proteomes" id="UP000235015"/>
    </source>
</evidence>
<dbReference type="PANTHER" id="PTHR42659:SF9">
    <property type="entry name" value="XANTHINE DEHYDROGENASE FAD-BINDING SUBUNIT XDHB-RELATED"/>
    <property type="match status" value="1"/>
</dbReference>
<dbReference type="EMBL" id="PKUN01000021">
    <property type="protein sequence ID" value="PLX61162.1"/>
    <property type="molecule type" value="Genomic_DNA"/>
</dbReference>
<dbReference type="Gene3D" id="3.30.43.10">
    <property type="entry name" value="Uridine Diphospho-n-acetylenolpyruvylglucosamine Reductase, domain 2"/>
    <property type="match status" value="1"/>
</dbReference>
<dbReference type="GO" id="GO:0071949">
    <property type="term" value="F:FAD binding"/>
    <property type="evidence" value="ECO:0007669"/>
    <property type="project" value="InterPro"/>
</dbReference>
<dbReference type="AlphaFoldDB" id="A0A2N6CVE0"/>
<name>A0A2N6CVE0_9GAMM</name>
<dbReference type="SUPFAM" id="SSF55447">
    <property type="entry name" value="CO dehydrogenase flavoprotein C-terminal domain-like"/>
    <property type="match status" value="1"/>
</dbReference>
<sequence>MRLLNEFRFIRPETTAQAVTALAGSTDTRVLCGGTDLLPNLRRGLVSPGALVDVSRLESLQQISWEDDRLTLGAAITLEELANEPRLNRHFPALVKAILSVAGPSHRAAASLGGNLCQDTRCIFYNQSDWWRRSNDYCLKFRGKLCHVMPKGDRCYATYHGDIAPVLMALGAQIDIIGPGGSRRLPLDGLYQENGSHHLSLEPGELVSTIILPRDVQWHSGYEKVRVRDAIDFPLAGVAAALRREGDTLAQLRLVVTGTNSIPIRVDLSQLEGGPWSDEAAEEMAKAIRKAVNVLKTTVTGPKYRRRVVMAMAKRLVSQLWQQAA</sequence>
<dbReference type="RefSeq" id="WP_273439764.1">
    <property type="nucleotide sequence ID" value="NZ_PKUN01000021.1"/>
</dbReference>
<dbReference type="InterPro" id="IPR005107">
    <property type="entry name" value="CO_DH_flav_C"/>
</dbReference>
<dbReference type="InterPro" id="IPR016166">
    <property type="entry name" value="FAD-bd_PCMH"/>
</dbReference>
<accession>A0A2N6CVE0</accession>
<evidence type="ECO:0000259" key="2">
    <source>
        <dbReference type="PROSITE" id="PS51387"/>
    </source>
</evidence>
<dbReference type="SMART" id="SM01092">
    <property type="entry name" value="CO_deh_flav_C"/>
    <property type="match status" value="1"/>
</dbReference>